<reference evidence="2 3" key="1">
    <citation type="submission" date="2023-08" db="EMBL/GenBank/DDBJ databases">
        <authorList>
            <person name="Palmer J.M."/>
        </authorList>
    </citation>
    <scope>NUCLEOTIDE SEQUENCE [LARGE SCALE GENOMIC DNA]</scope>
    <source>
        <strain evidence="2 3">TWF481</strain>
    </source>
</reference>
<accession>A0AAV9VZP5</accession>
<feature type="compositionally biased region" description="Polar residues" evidence="1">
    <location>
        <begin position="338"/>
        <end position="350"/>
    </location>
</feature>
<dbReference type="EMBL" id="JAVHJL010000008">
    <property type="protein sequence ID" value="KAK6498700.1"/>
    <property type="molecule type" value="Genomic_DNA"/>
</dbReference>
<sequence>MASRRYMPMQFDLTIYGVKQSPGSRHTRPQLCCVKNNDSVLLKNPLKQVFANHIAPQLGEMPAGLYNIRTKCLIEVNYCTRLSPGQVPGKRRKRGTEDIIYGLPDVDRDLFLAQILESHSGGQTKDLWQVVYFRPKATFWYRAKAPFRLIGTALYAYLKRNPVIYIEDLAEGYYLTTWRSRVKHALIKSLKGGEKFVQFLEGGPREEKKEEGKGKEKAKEEDEEDEDEEPVKKRATLLDLNKFDWDWLCPEQREWLKPSFPDGRSPILTPLDLNFGAEPNSGTSTPVEMYIGTRPSWRSMTSVEPNIGPEMRSGYEAGSESSSGSPSPVNSYVGPQCSRVQTPQANTGFEQESEAGPSSRPSVSYTDYTVPEFSIDMVPQLCDEILRRLEMREHTHIEMPMVPEDSAVSFNWAQGGKRAGGKEDEA</sequence>
<name>A0AAV9VZP5_9PEZI</name>
<feature type="compositionally biased region" description="Basic and acidic residues" evidence="1">
    <location>
        <begin position="203"/>
        <end position="220"/>
    </location>
</feature>
<gene>
    <name evidence="2" type="ORF">TWF481_011278</name>
</gene>
<evidence type="ECO:0000313" key="3">
    <source>
        <dbReference type="Proteomes" id="UP001370758"/>
    </source>
</evidence>
<comment type="caution">
    <text evidence="2">The sequence shown here is derived from an EMBL/GenBank/DDBJ whole genome shotgun (WGS) entry which is preliminary data.</text>
</comment>
<proteinExistence type="predicted"/>
<feature type="compositionally biased region" description="Low complexity" evidence="1">
    <location>
        <begin position="314"/>
        <end position="334"/>
    </location>
</feature>
<dbReference type="AlphaFoldDB" id="A0AAV9VZP5"/>
<feature type="region of interest" description="Disordered" evidence="1">
    <location>
        <begin position="300"/>
        <end position="366"/>
    </location>
</feature>
<dbReference type="Proteomes" id="UP001370758">
    <property type="component" value="Unassembled WGS sequence"/>
</dbReference>
<keyword evidence="3" id="KW-1185">Reference proteome</keyword>
<evidence type="ECO:0000313" key="2">
    <source>
        <dbReference type="EMBL" id="KAK6498700.1"/>
    </source>
</evidence>
<protein>
    <submittedName>
        <fullName evidence="2">Uncharacterized protein</fullName>
    </submittedName>
</protein>
<evidence type="ECO:0000256" key="1">
    <source>
        <dbReference type="SAM" id="MobiDB-lite"/>
    </source>
</evidence>
<organism evidence="2 3">
    <name type="scientific">Arthrobotrys musiformis</name>
    <dbReference type="NCBI Taxonomy" id="47236"/>
    <lineage>
        <taxon>Eukaryota</taxon>
        <taxon>Fungi</taxon>
        <taxon>Dikarya</taxon>
        <taxon>Ascomycota</taxon>
        <taxon>Pezizomycotina</taxon>
        <taxon>Orbiliomycetes</taxon>
        <taxon>Orbiliales</taxon>
        <taxon>Orbiliaceae</taxon>
        <taxon>Arthrobotrys</taxon>
    </lineage>
</organism>
<feature type="region of interest" description="Disordered" evidence="1">
    <location>
        <begin position="201"/>
        <end position="232"/>
    </location>
</feature>